<gene>
    <name evidence="1" type="ORF">PAPOLLO_LOCUS1888</name>
</gene>
<dbReference type="OrthoDB" id="125347at2759"/>
<keyword evidence="2" id="KW-1185">Reference proteome</keyword>
<dbReference type="Proteomes" id="UP000691718">
    <property type="component" value="Unassembled WGS sequence"/>
</dbReference>
<name>A0A8S3W422_PARAO</name>
<dbReference type="EMBL" id="CAJQZP010000132">
    <property type="protein sequence ID" value="CAG4939901.1"/>
    <property type="molecule type" value="Genomic_DNA"/>
</dbReference>
<comment type="caution">
    <text evidence="1">The sequence shown here is derived from an EMBL/GenBank/DDBJ whole genome shotgun (WGS) entry which is preliminary data.</text>
</comment>
<sequence>MVRKKAKLLYAYFKEPGGSCGGECIEEFQALEGWFNKFKVKKSLEMLPRQTLLQQNDIPEEFAFLVADGGYKR</sequence>
<evidence type="ECO:0000313" key="1">
    <source>
        <dbReference type="EMBL" id="CAG4939901.1"/>
    </source>
</evidence>
<accession>A0A8S3W422</accession>
<organism evidence="1 2">
    <name type="scientific">Parnassius apollo</name>
    <name type="common">Apollo butterfly</name>
    <name type="synonym">Papilio apollo</name>
    <dbReference type="NCBI Taxonomy" id="110799"/>
    <lineage>
        <taxon>Eukaryota</taxon>
        <taxon>Metazoa</taxon>
        <taxon>Ecdysozoa</taxon>
        <taxon>Arthropoda</taxon>
        <taxon>Hexapoda</taxon>
        <taxon>Insecta</taxon>
        <taxon>Pterygota</taxon>
        <taxon>Neoptera</taxon>
        <taxon>Endopterygota</taxon>
        <taxon>Lepidoptera</taxon>
        <taxon>Glossata</taxon>
        <taxon>Ditrysia</taxon>
        <taxon>Papilionoidea</taxon>
        <taxon>Papilionidae</taxon>
        <taxon>Parnassiinae</taxon>
        <taxon>Parnassini</taxon>
        <taxon>Parnassius</taxon>
        <taxon>Parnassius</taxon>
    </lineage>
</organism>
<dbReference type="AlphaFoldDB" id="A0A8S3W422"/>
<reference evidence="1" key="1">
    <citation type="submission" date="2021-04" db="EMBL/GenBank/DDBJ databases">
        <authorList>
            <person name="Tunstrom K."/>
        </authorList>
    </citation>
    <scope>NUCLEOTIDE SEQUENCE</scope>
</reference>
<protein>
    <submittedName>
        <fullName evidence="1">(apollo) hypothetical protein</fullName>
    </submittedName>
</protein>
<evidence type="ECO:0000313" key="2">
    <source>
        <dbReference type="Proteomes" id="UP000691718"/>
    </source>
</evidence>
<proteinExistence type="predicted"/>